<keyword evidence="1" id="KW-1133">Transmembrane helix</keyword>
<dbReference type="InterPro" id="IPR029063">
    <property type="entry name" value="SAM-dependent_MTases_sf"/>
</dbReference>
<dbReference type="Proteomes" id="UP001178507">
    <property type="component" value="Unassembled WGS sequence"/>
</dbReference>
<dbReference type="EMBL" id="CAUJNA010003294">
    <property type="protein sequence ID" value="CAJ1398252.1"/>
    <property type="molecule type" value="Genomic_DNA"/>
</dbReference>
<sequence length="1488" mass="165628">MSKPCVLHCLDVKMAQEYWGTCQEYSGYVTKPGFCHNLKQMLTCKSGDWGTAFREWGVLQLYVAVIVAIIVACIDAFSNENHNWITIGWRCCVQIVLAYLFAHLGWFGVVRKEGCFCCIIACCECPPVLLFWGILMMFWACGSVLSVAATVGACAVCWVSVILQCIYAIILLYMGYACLMLWMQLGKEIIPPNIDVKGPEGDVIGHAALELDPQANGRRSAAELRRGEFARLLHIPKEVAVTWANLEQVIESEVAVLRALLGGRPIWICHCQAQCVVSGVQLSTWQPDCGASLNGNPVDVIGEAASREYDALVQSDEDQALCDLLRCRRDCLENCPELESFREQCSNVQSLLHGCSVDCGQTAEVPASRELALCLVGQLRGVCQAEDFSSLFDVFLANFASVDVFLVFPDTSCAEDVALFEKAADLHDDLRIFSLCQSDDFWDPVETHFVDWFKGHEWWATVWHNMTRLRNIMLWGKHVAACAAAVDATQTEYRFVARARPDVKWVSFIQRAELEKWVPGHVLTNFVAMPIQGVAEDTFALGVWSDMKKYFAFYTDQLLDIDRLETTLAPWCVVHATLRNRAHCQRIFPENLIEEHLRRHQHVQIQKRQEICFERVAPCMQERNHYCTRYKQHARGFLQSHPKDYLLLDRDFFLTASGSYADYDTVLAARLVHFLLAESSGLGHPARVVDMGCGRGSYVEFFKSWGLPVVGIDGNAVITRSIRFNSFLYDLTTPLDLKEAFAKDSCDFSMLQHGSLVEKEYAEEVASTMGFGPLQLSLYALVPRIQGSYFRASKHPEGHASESLLDQETVLDYLRTVCCADKRCAAFSLTSEGGVLLTWQLVNAQEPASAWQNEGATRFAPVDTYIWYQVRSAYVVNSTGFLEIAGPGNFLNFQLQHAEMEPQFSSGDWILSLGLGSEVPRMGEKVLVKNLARNAEQGVILSWGQGRNKRSQAEVLELFEAYGYQLDAAASDSLRLFSGLLHAPEREDLLVLRKRQTQQQAGAQDVELIDEWGGLRCHEATAKMQHGLQGKTSQFGPLGHGRMWTSGGCVGRFRAGAHGKVILCSSQFKKFMECSLPGFIGAEERGPDVDSIEASALYDAADHMVPAPGVWLGDPRLNLVFFKIARAIAAPFRIEMLHSAWTWFWSTSWPLLIANAPEPHRIFTPWTKPLEPGVLVWQTGRVLLALYQLSCRLQSKERTTRGAWGGVQERLAALEESVGQVGAPEMLIQQLADLQSEVNASLQGLTAKEAGKTGLGSGPGWQVPFLISQICQLRRQLMFSPAPEDSGGLGLKEAGCEDPVWKEPVNVASIWDKESVTGWYLYRLAAVDPTIRGRRARRARRACPRAEVIACVTVCLDPKPMEAKQLEQQPRDMPMAETSLAPGRPGVLRNFPACKVYYYEDPELALLHLVSHPAFGAGIGSDLQAARVALCVLSSMGFRSAGHGRFAVVLLSWHTTSSGVLDVFEDTIPLGPDLAKAADLARREPHER</sequence>
<comment type="caution">
    <text evidence="2">The sequence shown here is derived from an EMBL/GenBank/DDBJ whole genome shotgun (WGS) entry which is preliminary data.</text>
</comment>
<protein>
    <submittedName>
        <fullName evidence="2">Uncharacterized protein</fullName>
    </submittedName>
</protein>
<dbReference type="SUPFAM" id="SSF53335">
    <property type="entry name" value="S-adenosyl-L-methionine-dependent methyltransferases"/>
    <property type="match status" value="1"/>
</dbReference>
<keyword evidence="3" id="KW-1185">Reference proteome</keyword>
<name>A0AA36J266_9DINO</name>
<gene>
    <name evidence="2" type="ORF">EVOR1521_LOCUS22091</name>
</gene>
<feature type="transmembrane region" description="Helical" evidence="1">
    <location>
        <begin position="136"/>
        <end position="159"/>
    </location>
</feature>
<evidence type="ECO:0000256" key="1">
    <source>
        <dbReference type="SAM" id="Phobius"/>
    </source>
</evidence>
<evidence type="ECO:0000313" key="2">
    <source>
        <dbReference type="EMBL" id="CAJ1398252.1"/>
    </source>
</evidence>
<feature type="transmembrane region" description="Helical" evidence="1">
    <location>
        <begin position="166"/>
        <end position="185"/>
    </location>
</feature>
<keyword evidence="1" id="KW-0472">Membrane</keyword>
<reference evidence="2" key="1">
    <citation type="submission" date="2023-08" db="EMBL/GenBank/DDBJ databases">
        <authorList>
            <person name="Chen Y."/>
            <person name="Shah S."/>
            <person name="Dougan E. K."/>
            <person name="Thang M."/>
            <person name="Chan C."/>
        </authorList>
    </citation>
    <scope>NUCLEOTIDE SEQUENCE</scope>
</reference>
<feature type="transmembrane region" description="Helical" evidence="1">
    <location>
        <begin position="59"/>
        <end position="77"/>
    </location>
</feature>
<accession>A0AA36J266</accession>
<proteinExistence type="predicted"/>
<evidence type="ECO:0000313" key="3">
    <source>
        <dbReference type="Proteomes" id="UP001178507"/>
    </source>
</evidence>
<feature type="transmembrane region" description="Helical" evidence="1">
    <location>
        <begin position="84"/>
        <end position="102"/>
    </location>
</feature>
<organism evidence="2 3">
    <name type="scientific">Effrenium voratum</name>
    <dbReference type="NCBI Taxonomy" id="2562239"/>
    <lineage>
        <taxon>Eukaryota</taxon>
        <taxon>Sar</taxon>
        <taxon>Alveolata</taxon>
        <taxon>Dinophyceae</taxon>
        <taxon>Suessiales</taxon>
        <taxon>Symbiodiniaceae</taxon>
        <taxon>Effrenium</taxon>
    </lineage>
</organism>
<keyword evidence="1" id="KW-0812">Transmembrane</keyword>